<dbReference type="PANTHER" id="PTHR43479:SF11">
    <property type="entry name" value="ACREF_ENVCD OPERON REPRESSOR-RELATED"/>
    <property type="match status" value="1"/>
</dbReference>
<gene>
    <name evidence="4" type="ORF">HZI73_18065</name>
</gene>
<feature type="DNA-binding region" description="H-T-H motif" evidence="2">
    <location>
        <begin position="34"/>
        <end position="53"/>
    </location>
</feature>
<dbReference type="InterPro" id="IPR009057">
    <property type="entry name" value="Homeodomain-like_sf"/>
</dbReference>
<dbReference type="Gene3D" id="1.10.357.10">
    <property type="entry name" value="Tetracycline Repressor, domain 2"/>
    <property type="match status" value="1"/>
</dbReference>
<sequence length="226" mass="26007">MSRTRSDEAYNKKRLAISQTALQILLEEGAQKLSVNYLLRKMNMAKGVFFHYFKSKEELFNHVVHCAYSPILETMQSILQEKELGAVEKLVRLYQSVGYMKADYGKGLDDLLKIMYREDNKLFLTALMKQAFEVSLPIFEEIILEGVTAGDFYVDSHHAVAYHILTITMALNQEIGVYLLSDHKETNRKKLMDKIMLSEKIIGFILNCNVSGKLYQPATLKRLEIL</sequence>
<reference evidence="4" key="1">
    <citation type="submission" date="2020-07" db="EMBL/GenBank/DDBJ databases">
        <title>Vallitalea pronyensis genome.</title>
        <authorList>
            <person name="Postec A."/>
        </authorList>
    </citation>
    <scope>NUCLEOTIDE SEQUENCE</scope>
    <source>
        <strain evidence="4">FatNI3</strain>
    </source>
</reference>
<dbReference type="PANTHER" id="PTHR43479">
    <property type="entry name" value="ACREF/ENVCD OPERON REPRESSOR-RELATED"/>
    <property type="match status" value="1"/>
</dbReference>
<dbReference type="InterPro" id="IPR001647">
    <property type="entry name" value="HTH_TetR"/>
</dbReference>
<dbReference type="PROSITE" id="PS50977">
    <property type="entry name" value="HTH_TETR_2"/>
    <property type="match status" value="1"/>
</dbReference>
<dbReference type="Pfam" id="PF00440">
    <property type="entry name" value="TetR_N"/>
    <property type="match status" value="1"/>
</dbReference>
<evidence type="ECO:0000259" key="3">
    <source>
        <dbReference type="PROSITE" id="PS50977"/>
    </source>
</evidence>
<accession>A0A8J8MLR3</accession>
<dbReference type="GO" id="GO:0003677">
    <property type="term" value="F:DNA binding"/>
    <property type="evidence" value="ECO:0007669"/>
    <property type="project" value="UniProtKB-UniRule"/>
</dbReference>
<feature type="domain" description="HTH tetR-type" evidence="3">
    <location>
        <begin position="11"/>
        <end position="71"/>
    </location>
</feature>
<keyword evidence="1 2" id="KW-0238">DNA-binding</keyword>
<dbReference type="EMBL" id="CP058649">
    <property type="protein sequence ID" value="QUI24080.1"/>
    <property type="molecule type" value="Genomic_DNA"/>
</dbReference>
<dbReference type="AlphaFoldDB" id="A0A8J8MLR3"/>
<organism evidence="4 5">
    <name type="scientific">Vallitalea pronyensis</name>
    <dbReference type="NCBI Taxonomy" id="1348613"/>
    <lineage>
        <taxon>Bacteria</taxon>
        <taxon>Bacillati</taxon>
        <taxon>Bacillota</taxon>
        <taxon>Clostridia</taxon>
        <taxon>Lachnospirales</taxon>
        <taxon>Vallitaleaceae</taxon>
        <taxon>Vallitalea</taxon>
    </lineage>
</organism>
<protein>
    <submittedName>
        <fullName evidence="4">TetR/AcrR family transcriptional regulator</fullName>
    </submittedName>
</protein>
<dbReference type="SUPFAM" id="SSF46689">
    <property type="entry name" value="Homeodomain-like"/>
    <property type="match status" value="1"/>
</dbReference>
<dbReference type="KEGG" id="vpy:HZI73_18065"/>
<evidence type="ECO:0000313" key="5">
    <source>
        <dbReference type="Proteomes" id="UP000683246"/>
    </source>
</evidence>
<evidence type="ECO:0000256" key="1">
    <source>
        <dbReference type="ARBA" id="ARBA00023125"/>
    </source>
</evidence>
<dbReference type="Proteomes" id="UP000683246">
    <property type="component" value="Chromosome"/>
</dbReference>
<evidence type="ECO:0000256" key="2">
    <source>
        <dbReference type="PROSITE-ProRule" id="PRU00335"/>
    </source>
</evidence>
<keyword evidence="5" id="KW-1185">Reference proteome</keyword>
<evidence type="ECO:0000313" key="4">
    <source>
        <dbReference type="EMBL" id="QUI24080.1"/>
    </source>
</evidence>
<dbReference type="InterPro" id="IPR050624">
    <property type="entry name" value="HTH-type_Tx_Regulator"/>
</dbReference>
<name>A0A8J8MLR3_9FIRM</name>
<dbReference type="RefSeq" id="WP_212694772.1">
    <property type="nucleotide sequence ID" value="NZ_CP058649.1"/>
</dbReference>
<proteinExistence type="predicted"/>